<gene>
    <name evidence="4" type="ORF">NC998_00555</name>
</gene>
<dbReference type="GO" id="GO:0016746">
    <property type="term" value="F:acyltransferase activity"/>
    <property type="evidence" value="ECO:0007669"/>
    <property type="project" value="UniProtKB-KW"/>
</dbReference>
<dbReference type="RefSeq" id="WP_190431131.1">
    <property type="nucleotide sequence ID" value="NZ_JAMPKM010000001.1"/>
</dbReference>
<dbReference type="EMBL" id="JAMPKM010000001">
    <property type="protein sequence ID" value="MEP0815581.1"/>
    <property type="molecule type" value="Genomic_DNA"/>
</dbReference>
<dbReference type="SMART" id="SM00563">
    <property type="entry name" value="PlsC"/>
    <property type="match status" value="1"/>
</dbReference>
<evidence type="ECO:0000313" key="5">
    <source>
        <dbReference type="Proteomes" id="UP001464891"/>
    </source>
</evidence>
<evidence type="ECO:0000256" key="2">
    <source>
        <dbReference type="ARBA" id="ARBA00023315"/>
    </source>
</evidence>
<dbReference type="PANTHER" id="PTHR10434">
    <property type="entry name" value="1-ACYL-SN-GLYCEROL-3-PHOSPHATE ACYLTRANSFERASE"/>
    <property type="match status" value="1"/>
</dbReference>
<feature type="domain" description="Phospholipid/glycerol acyltransferase" evidence="3">
    <location>
        <begin position="106"/>
        <end position="259"/>
    </location>
</feature>
<dbReference type="InterPro" id="IPR002123">
    <property type="entry name" value="Plipid/glycerol_acylTrfase"/>
</dbReference>
<keyword evidence="5" id="KW-1185">Reference proteome</keyword>
<dbReference type="PANTHER" id="PTHR10434:SF11">
    <property type="entry name" value="1-ACYL-SN-GLYCEROL-3-PHOSPHATE ACYLTRANSFERASE"/>
    <property type="match status" value="1"/>
</dbReference>
<evidence type="ECO:0000259" key="3">
    <source>
        <dbReference type="SMART" id="SM00563"/>
    </source>
</evidence>
<proteinExistence type="predicted"/>
<sequence length="326" mass="36236">MGSPPSEQPTFDVVGKSRSDDLGAIQALPKLTPAVVQRVQEGLAAARDRTVRASIQSALDETEAIARGQFERPVSGEFRRTVLRSLIHSLFRVRVEYPERIPQGPALLAANHLNHIDPFLLLSEVPGVPYYHILADARTLYNKWWKRQVLRQARGVIPVERRWREETAVIEAAKCDRPDLAELAAALEQDVPAGNAIAALRQIDRAVQAIFAHGDGIILFPEGGLGTLEGQLRLPLKRGTVIYALRAGVPIVPVALIGTKDLYFRKTLTVRFGEPLHFPASHRPKPHEAQAAMDALQAALLQLLPLDYQEPNGVRLFRKSLNHLFW</sequence>
<comment type="caution">
    <text evidence="4">The sequence shown here is derived from an EMBL/GenBank/DDBJ whole genome shotgun (WGS) entry which is preliminary data.</text>
</comment>
<dbReference type="Pfam" id="PF01553">
    <property type="entry name" value="Acyltransferase"/>
    <property type="match status" value="1"/>
</dbReference>
<accession>A0ABV0J1D6</accession>
<dbReference type="Proteomes" id="UP001464891">
    <property type="component" value="Unassembled WGS sequence"/>
</dbReference>
<evidence type="ECO:0000313" key="4">
    <source>
        <dbReference type="EMBL" id="MEP0815581.1"/>
    </source>
</evidence>
<evidence type="ECO:0000256" key="1">
    <source>
        <dbReference type="ARBA" id="ARBA00022679"/>
    </source>
</evidence>
<name>A0ABV0J1D6_9CYAN</name>
<keyword evidence="2 4" id="KW-0012">Acyltransferase</keyword>
<protein>
    <submittedName>
        <fullName evidence="4">1-acyl-sn-glycerol-3-phosphate acyltransferase</fullName>
    </submittedName>
</protein>
<organism evidence="4 5">
    <name type="scientific">Trichocoleus desertorum GB2-A4</name>
    <dbReference type="NCBI Taxonomy" id="2933944"/>
    <lineage>
        <taxon>Bacteria</taxon>
        <taxon>Bacillati</taxon>
        <taxon>Cyanobacteriota</taxon>
        <taxon>Cyanophyceae</taxon>
        <taxon>Leptolyngbyales</taxon>
        <taxon>Trichocoleusaceae</taxon>
        <taxon>Trichocoleus</taxon>
    </lineage>
</organism>
<dbReference type="SUPFAM" id="SSF69593">
    <property type="entry name" value="Glycerol-3-phosphate (1)-acyltransferase"/>
    <property type="match status" value="1"/>
</dbReference>
<reference evidence="4 5" key="1">
    <citation type="submission" date="2022-04" db="EMBL/GenBank/DDBJ databases">
        <title>Positive selection, recombination, and allopatry shape intraspecific diversity of widespread and dominant cyanobacteria.</title>
        <authorList>
            <person name="Wei J."/>
            <person name="Shu W."/>
            <person name="Hu C."/>
        </authorList>
    </citation>
    <scope>NUCLEOTIDE SEQUENCE [LARGE SCALE GENOMIC DNA]</scope>
    <source>
        <strain evidence="4 5">GB2-A4</strain>
    </source>
</reference>
<dbReference type="CDD" id="cd07989">
    <property type="entry name" value="LPLAT_AGPAT-like"/>
    <property type="match status" value="1"/>
</dbReference>
<keyword evidence="1" id="KW-0808">Transferase</keyword>